<dbReference type="PANTHER" id="PTHR48045">
    <property type="entry name" value="UDP-GLYCOSYLTRANSFERASE 72B1"/>
    <property type="match status" value="1"/>
</dbReference>
<dbReference type="Proteomes" id="UP001497522">
    <property type="component" value="Chromosome 10"/>
</dbReference>
<evidence type="ECO:0000259" key="5">
    <source>
        <dbReference type="Pfam" id="PF26168"/>
    </source>
</evidence>
<evidence type="ECO:0000256" key="4">
    <source>
        <dbReference type="RuleBase" id="RU362057"/>
    </source>
</evidence>
<evidence type="ECO:0000313" key="6">
    <source>
        <dbReference type="EMBL" id="CAK9859149.1"/>
    </source>
</evidence>
<gene>
    <name evidence="6" type="ORF">CSSPJE1EN2_LOCUS2144</name>
</gene>
<dbReference type="Gene3D" id="3.40.50.2000">
    <property type="entry name" value="Glycogen Phosphorylase B"/>
    <property type="match status" value="2"/>
</dbReference>
<dbReference type="Pfam" id="PF00201">
    <property type="entry name" value="UDPGT"/>
    <property type="match status" value="1"/>
</dbReference>
<name>A0ABP1A9D6_9BRYO</name>
<evidence type="ECO:0000256" key="3">
    <source>
        <dbReference type="RuleBase" id="RU003718"/>
    </source>
</evidence>
<evidence type="ECO:0000256" key="1">
    <source>
        <dbReference type="ARBA" id="ARBA00009995"/>
    </source>
</evidence>
<reference evidence="6" key="1">
    <citation type="submission" date="2024-03" db="EMBL/GenBank/DDBJ databases">
        <authorList>
            <consortium name="ELIXIR-Norway"/>
            <consortium name="Elixir Norway"/>
        </authorList>
    </citation>
    <scope>NUCLEOTIDE SEQUENCE</scope>
</reference>
<dbReference type="InterPro" id="IPR035595">
    <property type="entry name" value="UDP_glycos_trans_CS"/>
</dbReference>
<evidence type="ECO:0000313" key="7">
    <source>
        <dbReference type="Proteomes" id="UP001497522"/>
    </source>
</evidence>
<sequence>MVVDCEKSYNPLLLLRRSVPHVVVFPFPAQGHIRPFLQFSRTLVAEDDMDVTFVTTAPHLDRCRRALLQLEEDARFKAHSRNNIQLVCLEMPAESGKTTSFVGLERPVRNLRDNFAEVMKGLVMAASSSYSSFVGTIKNPPGSAPPTTHHFGPPSCIISDMFLGWTQDVADEFKVPRYCLAPCATHFISFMLRLPEWNAQGRIPVPVEIDGEPYTIPGLPPIAPLEMDRNVRDKEGSEVLLYHAKCLWRAAGILVNSVFKLEASIIKGLQDVPRILTVGPFLEGIGNQASGGKPQVAEVDNECLQWLSKQSRESVLYICFGTITAHGREQINEIALGLESSGAHFLWVVRVPTDEKGTIVDVAKLLPKGFLERTKDRGLVYFSWAPQLQILAHPAIKGFLTHCGWNSTMESIAMGVPMIAWPDDADQMVNCRLCVEILNIAIPVQKTGEVSEIIGQNEVKRVVQLFMEDVEIFHALKTNVQEFSKVMGGAHACGGSSKVNLDLFVDELNSMTLIKL</sequence>
<organism evidence="6 7">
    <name type="scientific">Sphagnum jensenii</name>
    <dbReference type="NCBI Taxonomy" id="128206"/>
    <lineage>
        <taxon>Eukaryota</taxon>
        <taxon>Viridiplantae</taxon>
        <taxon>Streptophyta</taxon>
        <taxon>Embryophyta</taxon>
        <taxon>Bryophyta</taxon>
        <taxon>Sphagnophytina</taxon>
        <taxon>Sphagnopsida</taxon>
        <taxon>Sphagnales</taxon>
        <taxon>Sphagnaceae</taxon>
        <taxon>Sphagnum</taxon>
    </lineage>
</organism>
<keyword evidence="3" id="KW-0328">Glycosyltransferase</keyword>
<protein>
    <recommendedName>
        <fullName evidence="4">Glycosyltransferase</fullName>
        <ecNumber evidence="4">2.4.1.-</ecNumber>
    </recommendedName>
</protein>
<dbReference type="SUPFAM" id="SSF53756">
    <property type="entry name" value="UDP-Glycosyltransferase/glycogen phosphorylase"/>
    <property type="match status" value="1"/>
</dbReference>
<dbReference type="CDD" id="cd03784">
    <property type="entry name" value="GT1_Gtf-like"/>
    <property type="match status" value="1"/>
</dbReference>
<feature type="domain" description="Glycosyltransferase N-terminal" evidence="5">
    <location>
        <begin position="22"/>
        <end position="74"/>
    </location>
</feature>
<comment type="similarity">
    <text evidence="1 3">Belongs to the UDP-glycosyltransferase family.</text>
</comment>
<accession>A0ABP1A9D6</accession>
<proteinExistence type="inferred from homology"/>
<keyword evidence="2 3" id="KW-0808">Transferase</keyword>
<dbReference type="PANTHER" id="PTHR48045:SF31">
    <property type="entry name" value="UDP-GLYCOSYLTRANSFERASE 76B1-LIKE"/>
    <property type="match status" value="1"/>
</dbReference>
<dbReference type="PROSITE" id="PS00375">
    <property type="entry name" value="UDPGT"/>
    <property type="match status" value="1"/>
</dbReference>
<dbReference type="EMBL" id="OZ023711">
    <property type="protein sequence ID" value="CAK9859149.1"/>
    <property type="molecule type" value="Genomic_DNA"/>
</dbReference>
<dbReference type="EC" id="2.4.1.-" evidence="4"/>
<dbReference type="Pfam" id="PF26168">
    <property type="entry name" value="Glyco_transf_N"/>
    <property type="match status" value="1"/>
</dbReference>
<evidence type="ECO:0000256" key="2">
    <source>
        <dbReference type="ARBA" id="ARBA00022679"/>
    </source>
</evidence>
<keyword evidence="7" id="KW-1185">Reference proteome</keyword>
<dbReference type="InterPro" id="IPR058980">
    <property type="entry name" value="Glyco_transf_N"/>
</dbReference>
<dbReference type="InterPro" id="IPR002213">
    <property type="entry name" value="UDP_glucos_trans"/>
</dbReference>